<dbReference type="InterPro" id="IPR007263">
    <property type="entry name" value="DCC1-like"/>
</dbReference>
<dbReference type="EMBL" id="UINC01170486">
    <property type="protein sequence ID" value="SVD74547.1"/>
    <property type="molecule type" value="Genomic_DNA"/>
</dbReference>
<evidence type="ECO:0000256" key="1">
    <source>
        <dbReference type="SAM" id="Phobius"/>
    </source>
</evidence>
<dbReference type="Pfam" id="PF04134">
    <property type="entry name" value="DCC1-like"/>
    <property type="match status" value="1"/>
</dbReference>
<feature type="transmembrane region" description="Helical" evidence="1">
    <location>
        <begin position="138"/>
        <end position="158"/>
    </location>
</feature>
<reference evidence="2" key="1">
    <citation type="submission" date="2018-05" db="EMBL/GenBank/DDBJ databases">
        <authorList>
            <person name="Lanie J.A."/>
            <person name="Ng W.-L."/>
            <person name="Kazmierczak K.M."/>
            <person name="Andrzejewski T.M."/>
            <person name="Davidsen T.M."/>
            <person name="Wayne K.J."/>
            <person name="Tettelin H."/>
            <person name="Glass J.I."/>
            <person name="Rusch D."/>
            <person name="Podicherti R."/>
            <person name="Tsui H.-C.T."/>
            <person name="Winkler M.E."/>
        </authorList>
    </citation>
    <scope>NUCLEOTIDE SEQUENCE</scope>
</reference>
<keyword evidence="1" id="KW-1133">Transmembrane helix</keyword>
<keyword evidence="1" id="KW-0812">Transmembrane</keyword>
<protein>
    <recommendedName>
        <fullName evidence="3">DUF393 domain-containing protein</fullName>
    </recommendedName>
</protein>
<dbReference type="GO" id="GO:0015035">
    <property type="term" value="F:protein-disulfide reductase activity"/>
    <property type="evidence" value="ECO:0007669"/>
    <property type="project" value="InterPro"/>
</dbReference>
<keyword evidence="1" id="KW-0472">Membrane</keyword>
<dbReference type="GO" id="GO:0051604">
    <property type="term" value="P:protein maturation"/>
    <property type="evidence" value="ECO:0007669"/>
    <property type="project" value="InterPro"/>
</dbReference>
<accession>A0A382XTT7</accession>
<dbReference type="AlphaFoldDB" id="A0A382XTT7"/>
<sequence>MLKVSNPPVKPLLIYDGDCHFCRAWIARWQWFTGGRVDYQPSQDEDIARRFPEIPRESFDESVQLILLDGTVLSGAKSVFHALGTRWEFFGRLYDHNLSLRRASEWLYKKVAANRQFCSKVNRWFFGPHTELPRYDRVSWLFLKGLGMIYLIAFVSLWTQIIPLSGENGIAPVHHVMESIKSHTEQAGMKWGKYWHFPTLCWFDDSDLFLQLLCGIGTLFAV</sequence>
<dbReference type="GO" id="GO:0005789">
    <property type="term" value="C:endoplasmic reticulum membrane"/>
    <property type="evidence" value="ECO:0007669"/>
    <property type="project" value="TreeGrafter"/>
</dbReference>
<organism evidence="2">
    <name type="scientific">marine metagenome</name>
    <dbReference type="NCBI Taxonomy" id="408172"/>
    <lineage>
        <taxon>unclassified sequences</taxon>
        <taxon>metagenomes</taxon>
        <taxon>ecological metagenomes</taxon>
    </lineage>
</organism>
<evidence type="ECO:0000313" key="2">
    <source>
        <dbReference type="EMBL" id="SVD74547.1"/>
    </source>
</evidence>
<dbReference type="PANTHER" id="PTHR14463">
    <property type="entry name" value="LIPASE MATURATION FACTOR"/>
    <property type="match status" value="1"/>
</dbReference>
<feature type="non-terminal residue" evidence="2">
    <location>
        <position position="222"/>
    </location>
</feature>
<evidence type="ECO:0008006" key="3">
    <source>
        <dbReference type="Google" id="ProtNLM"/>
    </source>
</evidence>
<dbReference type="InterPro" id="IPR009613">
    <property type="entry name" value="LMF"/>
</dbReference>
<proteinExistence type="predicted"/>
<gene>
    <name evidence="2" type="ORF">METZ01_LOCUS427401</name>
</gene>
<name>A0A382XTT7_9ZZZZ</name>